<name>A0A7S7SJ47_PALFE</name>
<dbReference type="KEGG" id="pfer:IRI77_25370"/>
<feature type="signal peptide" evidence="1">
    <location>
        <begin position="1"/>
        <end position="18"/>
    </location>
</feature>
<accession>A0A7S7SJ47</accession>
<evidence type="ECO:0000313" key="2">
    <source>
        <dbReference type="EMBL" id="QOY86121.1"/>
    </source>
</evidence>
<feature type="chain" id="PRO_5032317373" description="DUF4412 domain-containing protein" evidence="1">
    <location>
        <begin position="19"/>
        <end position="344"/>
    </location>
</feature>
<keyword evidence="3" id="KW-1185">Reference proteome</keyword>
<evidence type="ECO:0008006" key="4">
    <source>
        <dbReference type="Google" id="ProtNLM"/>
    </source>
</evidence>
<dbReference type="EMBL" id="CP063849">
    <property type="protein sequence ID" value="QOY86121.1"/>
    <property type="molecule type" value="Genomic_DNA"/>
</dbReference>
<protein>
    <recommendedName>
        <fullName evidence="4">DUF4412 domain-containing protein</fullName>
    </recommendedName>
</protein>
<sequence length="344" mass="36943">MNSKLIILAAAAATLAFAQEVKHRQPSASVDLVLTSDEPQAVVGGVAMAAPTSDHVFVMNGPGPLVATQFLADKAMKGAPYSAEAVTESVQTLADGNRITSRQSSKQYRDSEGRTRTETTMAANAMWVPENKSMTFINIMDPVSGESYTLNSAEKVATKMSIPKMGMAMGKMMRTHEASTTVHFESGSAASGAGVSGAMITSDAAAEGPALMTFERRVDGLATARPDTGNNVKTEELGKQVVEGVECIGIRTTVTISAGQIGNERPLEMVTERWSSPDLGFDVLRKHSDPRNGETTYKLTNIVRGEQPRSLFEVPADYKLNDFSGDNMRKKMTIKMREAAPENQ</sequence>
<dbReference type="AlphaFoldDB" id="A0A7S7SJ47"/>
<gene>
    <name evidence="2" type="ORF">IRI77_25370</name>
</gene>
<organism evidence="2 3">
    <name type="scientific">Paludibaculum fermentans</name>
    <dbReference type="NCBI Taxonomy" id="1473598"/>
    <lineage>
        <taxon>Bacteria</taxon>
        <taxon>Pseudomonadati</taxon>
        <taxon>Acidobacteriota</taxon>
        <taxon>Terriglobia</taxon>
        <taxon>Bryobacterales</taxon>
        <taxon>Bryobacteraceae</taxon>
        <taxon>Paludibaculum</taxon>
    </lineage>
</organism>
<dbReference type="Proteomes" id="UP000593892">
    <property type="component" value="Chromosome"/>
</dbReference>
<proteinExistence type="predicted"/>
<evidence type="ECO:0000256" key="1">
    <source>
        <dbReference type="SAM" id="SignalP"/>
    </source>
</evidence>
<evidence type="ECO:0000313" key="3">
    <source>
        <dbReference type="Proteomes" id="UP000593892"/>
    </source>
</evidence>
<dbReference type="RefSeq" id="WP_194447790.1">
    <property type="nucleotide sequence ID" value="NZ_CP063849.1"/>
</dbReference>
<reference evidence="2 3" key="1">
    <citation type="submission" date="2020-10" db="EMBL/GenBank/DDBJ databases">
        <title>Complete genome sequence of Paludibaculum fermentans P105T, a facultatively anaerobic acidobacterium capable of dissimilatory Fe(III) reduction.</title>
        <authorList>
            <person name="Dedysh S.N."/>
            <person name="Beletsky A.V."/>
            <person name="Kulichevskaya I.S."/>
            <person name="Mardanov A.V."/>
            <person name="Ravin N.V."/>
        </authorList>
    </citation>
    <scope>NUCLEOTIDE SEQUENCE [LARGE SCALE GENOMIC DNA]</scope>
    <source>
        <strain evidence="2 3">P105</strain>
    </source>
</reference>
<keyword evidence="1" id="KW-0732">Signal</keyword>